<name>A0A7X0F6B5_9HYPH</name>
<dbReference type="InterPro" id="IPR013321">
    <property type="entry name" value="Arc_rbn_hlx_hlx"/>
</dbReference>
<dbReference type="InterPro" id="IPR010985">
    <property type="entry name" value="Ribbon_hlx_hlx"/>
</dbReference>
<keyword evidence="3" id="KW-1185">Reference proteome</keyword>
<evidence type="ECO:0000313" key="2">
    <source>
        <dbReference type="EMBL" id="MBB6353947.1"/>
    </source>
</evidence>
<organism evidence="2 3">
    <name type="scientific">Aminobacter aganoensis</name>
    <dbReference type="NCBI Taxonomy" id="83264"/>
    <lineage>
        <taxon>Bacteria</taxon>
        <taxon>Pseudomonadati</taxon>
        <taxon>Pseudomonadota</taxon>
        <taxon>Alphaproteobacteria</taxon>
        <taxon>Hyphomicrobiales</taxon>
        <taxon>Phyllobacteriaceae</taxon>
        <taxon>Aminobacter</taxon>
    </lineage>
</organism>
<dbReference type="Gene3D" id="1.10.1220.10">
    <property type="entry name" value="Met repressor-like"/>
    <property type="match status" value="1"/>
</dbReference>
<dbReference type="InterPro" id="IPR053853">
    <property type="entry name" value="FitA-like_RHH"/>
</dbReference>
<reference evidence="2 3" key="1">
    <citation type="submission" date="2020-08" db="EMBL/GenBank/DDBJ databases">
        <title>Genomic Encyclopedia of Type Strains, Phase IV (KMG-IV): sequencing the most valuable type-strain genomes for metagenomic binning, comparative biology and taxonomic classification.</title>
        <authorList>
            <person name="Goeker M."/>
        </authorList>
    </citation>
    <scope>NUCLEOTIDE SEQUENCE [LARGE SCALE GENOMIC DNA]</scope>
    <source>
        <strain evidence="2 3">DSM 7051</strain>
    </source>
</reference>
<feature type="domain" description="Antitoxin FitA-like ribbon-helix-helix" evidence="1">
    <location>
        <begin position="2"/>
        <end position="39"/>
    </location>
</feature>
<dbReference type="AlphaFoldDB" id="A0A7X0F6B5"/>
<dbReference type="RefSeq" id="WP_184699182.1">
    <property type="nucleotide sequence ID" value="NZ_BAABEG010000001.1"/>
</dbReference>
<accession>A0A7X0F6B5</accession>
<dbReference type="Pfam" id="PF22513">
    <property type="entry name" value="FitA-like_RHH"/>
    <property type="match status" value="1"/>
</dbReference>
<evidence type="ECO:0000313" key="3">
    <source>
        <dbReference type="Proteomes" id="UP000536262"/>
    </source>
</evidence>
<dbReference type="EMBL" id="JACHOU010000003">
    <property type="protein sequence ID" value="MBB6353947.1"/>
    <property type="molecule type" value="Genomic_DNA"/>
</dbReference>
<evidence type="ECO:0000259" key="1">
    <source>
        <dbReference type="Pfam" id="PF22513"/>
    </source>
</evidence>
<dbReference type="GO" id="GO:0006355">
    <property type="term" value="P:regulation of DNA-templated transcription"/>
    <property type="evidence" value="ECO:0007669"/>
    <property type="project" value="InterPro"/>
</dbReference>
<comment type="caution">
    <text evidence="2">The sequence shown here is derived from an EMBL/GenBank/DDBJ whole genome shotgun (WGS) entry which is preliminary data.</text>
</comment>
<sequence length="91" mass="10079">MATLTIRNVPEDVKQALRVKAAQNGNSLEEALRQILADEVAAPHAAASRINAEEIMRRAAELESDEPTDSRYKYYSQKELSDAISGEYEGL</sequence>
<gene>
    <name evidence="2" type="ORF">GGR00_001721</name>
</gene>
<dbReference type="SUPFAM" id="SSF47598">
    <property type="entry name" value="Ribbon-helix-helix"/>
    <property type="match status" value="1"/>
</dbReference>
<proteinExistence type="predicted"/>
<dbReference type="Proteomes" id="UP000536262">
    <property type="component" value="Unassembled WGS sequence"/>
</dbReference>
<protein>
    <submittedName>
        <fullName evidence="2">Plasmid stability protein</fullName>
    </submittedName>
</protein>